<feature type="domain" description="CobW/HypB/UreG nucleotide-binding" evidence="1">
    <location>
        <begin position="4"/>
        <end position="170"/>
    </location>
</feature>
<dbReference type="PANTHER" id="PTHR40047">
    <property type="entry name" value="UPF0703 PROTEIN YCGQ"/>
    <property type="match status" value="1"/>
</dbReference>
<keyword evidence="4" id="KW-1185">Reference proteome</keyword>
<accession>A0A371AZ58</accession>
<dbReference type="InterPro" id="IPR052955">
    <property type="entry name" value="UPF0703_membrane_permease"/>
</dbReference>
<dbReference type="Pfam" id="PF02492">
    <property type="entry name" value="cobW"/>
    <property type="match status" value="1"/>
</dbReference>
<dbReference type="OrthoDB" id="9770408at2"/>
<organism evidence="3 4">
    <name type="scientific">Anaerosacchariphilus polymeriproducens</name>
    <dbReference type="NCBI Taxonomy" id="1812858"/>
    <lineage>
        <taxon>Bacteria</taxon>
        <taxon>Bacillati</taxon>
        <taxon>Bacillota</taxon>
        <taxon>Clostridia</taxon>
        <taxon>Lachnospirales</taxon>
        <taxon>Lachnospiraceae</taxon>
        <taxon>Anaerosacchariphilus</taxon>
    </lineage>
</organism>
<dbReference type="InterPro" id="IPR027417">
    <property type="entry name" value="P-loop_NTPase"/>
</dbReference>
<comment type="caution">
    <text evidence="3">The sequence shown here is derived from an EMBL/GenBank/DDBJ whole genome shotgun (WGS) entry which is preliminary data.</text>
</comment>
<name>A0A371AZ58_9FIRM</name>
<sequence length="313" mass="36964">MEIPIYLFTGFLESGKTTVIKETLKDPEFVKGIRTLLIICEEGEVEYDNEYLRENNIDTYWIEEPEQFNENLLFGLELKYEPDQVLIEYNGTWDLEPILDAAMPKGWVIGEIISLIDATTFDIYLSNMRSMILEQLFDSDLIIINRCNETTPKSKFRRSIKAINRKAQIVYELESGEIDNSMEDILPFETEKDSLVIDDDDYGIWYLDALDYPQKYIGKKITFRAILYKKKELDERSFIPGRFVMACCEDDVTFFGFLCKSEQKVDFRHRDWVRVTAEFRYEYVKEYKDKGPVLYLQNIELADKPIEKLVYLN</sequence>
<evidence type="ECO:0000259" key="2">
    <source>
        <dbReference type="Pfam" id="PF21537"/>
    </source>
</evidence>
<dbReference type="Proteomes" id="UP000255036">
    <property type="component" value="Unassembled WGS sequence"/>
</dbReference>
<feature type="domain" description="DUF1980" evidence="2">
    <location>
        <begin position="177"/>
        <end position="311"/>
    </location>
</feature>
<dbReference type="AlphaFoldDB" id="A0A371AZ58"/>
<protein>
    <submittedName>
        <fullName evidence="3">GTPase</fullName>
    </submittedName>
</protein>
<gene>
    <name evidence="3" type="ORF">DWV06_02340</name>
</gene>
<dbReference type="SUPFAM" id="SSF52540">
    <property type="entry name" value="P-loop containing nucleoside triphosphate hydrolases"/>
    <property type="match status" value="1"/>
</dbReference>
<evidence type="ECO:0000259" key="1">
    <source>
        <dbReference type="Pfam" id="PF02492"/>
    </source>
</evidence>
<reference evidence="3 4" key="1">
    <citation type="submission" date="2018-07" db="EMBL/GenBank/DDBJ databases">
        <title>Anaerosacharophilus polymeroproducens gen. nov. sp. nov., an anaerobic bacterium isolated from salt field.</title>
        <authorList>
            <person name="Kim W."/>
            <person name="Yang S.-H."/>
            <person name="Oh J."/>
            <person name="Lee J.-H."/>
            <person name="Kwon K.K."/>
        </authorList>
    </citation>
    <scope>NUCLEOTIDE SEQUENCE [LARGE SCALE GENOMIC DNA]</scope>
    <source>
        <strain evidence="3 4">MCWD5</strain>
    </source>
</reference>
<evidence type="ECO:0000313" key="3">
    <source>
        <dbReference type="EMBL" id="RDU24836.1"/>
    </source>
</evidence>
<dbReference type="Pfam" id="PF21537">
    <property type="entry name" value="DUF1980_C"/>
    <property type="match status" value="1"/>
</dbReference>
<evidence type="ECO:0000313" key="4">
    <source>
        <dbReference type="Proteomes" id="UP000255036"/>
    </source>
</evidence>
<dbReference type="EMBL" id="QRCT01000010">
    <property type="protein sequence ID" value="RDU24836.1"/>
    <property type="molecule type" value="Genomic_DNA"/>
</dbReference>
<dbReference type="PANTHER" id="PTHR40047:SF1">
    <property type="entry name" value="UPF0703 PROTEIN YCGQ"/>
    <property type="match status" value="1"/>
</dbReference>
<dbReference type="InterPro" id="IPR048447">
    <property type="entry name" value="DUF1980_C"/>
</dbReference>
<dbReference type="InterPro" id="IPR003495">
    <property type="entry name" value="CobW/HypB/UreG_nucleotide-bd"/>
</dbReference>
<proteinExistence type="predicted"/>
<dbReference type="RefSeq" id="WP_115480583.1">
    <property type="nucleotide sequence ID" value="NZ_QRCT01000010.1"/>
</dbReference>
<dbReference type="Gene3D" id="3.40.50.300">
    <property type="entry name" value="P-loop containing nucleotide triphosphate hydrolases"/>
    <property type="match status" value="1"/>
</dbReference>